<dbReference type="PROSITE" id="PS50110">
    <property type="entry name" value="RESPONSE_REGULATORY"/>
    <property type="match status" value="1"/>
</dbReference>
<feature type="modified residue" description="4-aspartylphosphate" evidence="5">
    <location>
        <position position="1109"/>
    </location>
</feature>
<dbReference type="Pfam" id="PF07495">
    <property type="entry name" value="Y_Y_Y"/>
    <property type="match status" value="1"/>
</dbReference>
<dbReference type="InterPro" id="IPR009057">
    <property type="entry name" value="Homeodomain-like_sf"/>
</dbReference>
<keyword evidence="3 10" id="KW-0238">DNA-binding</keyword>
<dbReference type="InterPro" id="IPR015943">
    <property type="entry name" value="WD40/YVTN_repeat-like_dom_sf"/>
</dbReference>
<keyword evidence="6" id="KW-1133">Transmembrane helix</keyword>
<evidence type="ECO:0000256" key="2">
    <source>
        <dbReference type="ARBA" id="ARBA00023015"/>
    </source>
</evidence>
<dbReference type="PROSITE" id="PS01124">
    <property type="entry name" value="HTH_ARAC_FAMILY_2"/>
    <property type="match status" value="1"/>
</dbReference>
<dbReference type="InterPro" id="IPR001789">
    <property type="entry name" value="Sig_transdc_resp-reg_receiver"/>
</dbReference>
<feature type="signal peptide" evidence="7">
    <location>
        <begin position="1"/>
        <end position="21"/>
    </location>
</feature>
<evidence type="ECO:0000256" key="5">
    <source>
        <dbReference type="PROSITE-ProRule" id="PRU00169"/>
    </source>
</evidence>
<proteinExistence type="predicted"/>
<dbReference type="InterPro" id="IPR013783">
    <property type="entry name" value="Ig-like_fold"/>
</dbReference>
<dbReference type="SUPFAM" id="SSF101908">
    <property type="entry name" value="Putative isomerase YbhE"/>
    <property type="match status" value="1"/>
</dbReference>
<feature type="domain" description="HTH araC/xylS-type" evidence="8">
    <location>
        <begin position="1210"/>
        <end position="1309"/>
    </location>
</feature>
<protein>
    <submittedName>
        <fullName evidence="10">Ligand-binding sensor domain-containing protein/AraC-like DNA-binding protein/CheY-like chemotaxis protein</fullName>
    </submittedName>
</protein>
<evidence type="ECO:0000256" key="7">
    <source>
        <dbReference type="SAM" id="SignalP"/>
    </source>
</evidence>
<dbReference type="SUPFAM" id="SSF46689">
    <property type="entry name" value="Homeodomain-like"/>
    <property type="match status" value="1"/>
</dbReference>
<dbReference type="GO" id="GO:0043565">
    <property type="term" value="F:sequence-specific DNA binding"/>
    <property type="evidence" value="ECO:0007669"/>
    <property type="project" value="InterPro"/>
</dbReference>
<keyword evidence="6" id="KW-0472">Membrane</keyword>
<feature type="chain" id="PRO_5032444979" evidence="7">
    <location>
        <begin position="22"/>
        <end position="1315"/>
    </location>
</feature>
<comment type="caution">
    <text evidence="10">The sequence shown here is derived from an EMBL/GenBank/DDBJ whole genome shotgun (WGS) entry which is preliminary data.</text>
</comment>
<dbReference type="PROSITE" id="PS00041">
    <property type="entry name" value="HTH_ARAC_FAMILY_1"/>
    <property type="match status" value="1"/>
</dbReference>
<dbReference type="Gene3D" id="2.60.40.10">
    <property type="entry name" value="Immunoglobulins"/>
    <property type="match status" value="1"/>
</dbReference>
<feature type="transmembrane region" description="Helical" evidence="6">
    <location>
        <begin position="791"/>
        <end position="811"/>
    </location>
</feature>
<dbReference type="SMART" id="SM00342">
    <property type="entry name" value="HTH_ARAC"/>
    <property type="match status" value="1"/>
</dbReference>
<evidence type="ECO:0000313" key="10">
    <source>
        <dbReference type="EMBL" id="MBB4036881.1"/>
    </source>
</evidence>
<dbReference type="RefSeq" id="WP_183307762.1">
    <property type="nucleotide sequence ID" value="NZ_JACIEP010000009.1"/>
</dbReference>
<evidence type="ECO:0000259" key="8">
    <source>
        <dbReference type="PROSITE" id="PS01124"/>
    </source>
</evidence>
<name>A0A840CP68_9BACT</name>
<organism evidence="10 11">
    <name type="scientific">Dysgonomonas hofstadii</name>
    <dbReference type="NCBI Taxonomy" id="637886"/>
    <lineage>
        <taxon>Bacteria</taxon>
        <taxon>Pseudomonadati</taxon>
        <taxon>Bacteroidota</taxon>
        <taxon>Bacteroidia</taxon>
        <taxon>Bacteroidales</taxon>
        <taxon>Dysgonomonadaceae</taxon>
        <taxon>Dysgonomonas</taxon>
    </lineage>
</organism>
<evidence type="ECO:0000256" key="1">
    <source>
        <dbReference type="ARBA" id="ARBA00022553"/>
    </source>
</evidence>
<dbReference type="InterPro" id="IPR011123">
    <property type="entry name" value="Y_Y_Y"/>
</dbReference>
<dbReference type="SUPFAM" id="SSF50998">
    <property type="entry name" value="Quinoprotein alcohol dehydrogenase-like"/>
    <property type="match status" value="1"/>
</dbReference>
<dbReference type="Gene3D" id="2.130.10.10">
    <property type="entry name" value="YVTN repeat-like/Quinoprotein amine dehydrogenase"/>
    <property type="match status" value="3"/>
</dbReference>
<dbReference type="InterPro" id="IPR018062">
    <property type="entry name" value="HTH_AraC-typ_CS"/>
</dbReference>
<dbReference type="Pfam" id="PF12833">
    <property type="entry name" value="HTH_18"/>
    <property type="match status" value="1"/>
</dbReference>
<evidence type="ECO:0000313" key="11">
    <source>
        <dbReference type="Proteomes" id="UP000555103"/>
    </source>
</evidence>
<dbReference type="InterPro" id="IPR018060">
    <property type="entry name" value="HTH_AraC"/>
</dbReference>
<feature type="domain" description="Response regulatory" evidence="9">
    <location>
        <begin position="1061"/>
        <end position="1177"/>
    </location>
</feature>
<dbReference type="PROSITE" id="PS51257">
    <property type="entry name" value="PROKAR_LIPOPROTEIN"/>
    <property type="match status" value="1"/>
</dbReference>
<dbReference type="PANTHER" id="PTHR43547">
    <property type="entry name" value="TWO-COMPONENT HISTIDINE KINASE"/>
    <property type="match status" value="1"/>
</dbReference>
<dbReference type="Gene3D" id="1.10.10.60">
    <property type="entry name" value="Homeodomain-like"/>
    <property type="match status" value="1"/>
</dbReference>
<dbReference type="PANTHER" id="PTHR43547:SF2">
    <property type="entry name" value="HYBRID SIGNAL TRANSDUCTION HISTIDINE KINASE C"/>
    <property type="match status" value="1"/>
</dbReference>
<dbReference type="Gene3D" id="3.40.50.2300">
    <property type="match status" value="1"/>
</dbReference>
<evidence type="ECO:0000256" key="4">
    <source>
        <dbReference type="ARBA" id="ARBA00023163"/>
    </source>
</evidence>
<keyword evidence="2" id="KW-0805">Transcription regulation</keyword>
<dbReference type="Proteomes" id="UP000555103">
    <property type="component" value="Unassembled WGS sequence"/>
</dbReference>
<dbReference type="GO" id="GO:0000155">
    <property type="term" value="F:phosphorelay sensor kinase activity"/>
    <property type="evidence" value="ECO:0007669"/>
    <property type="project" value="TreeGrafter"/>
</dbReference>
<evidence type="ECO:0000256" key="6">
    <source>
        <dbReference type="SAM" id="Phobius"/>
    </source>
</evidence>
<evidence type="ECO:0000256" key="3">
    <source>
        <dbReference type="ARBA" id="ARBA00023125"/>
    </source>
</evidence>
<dbReference type="InterPro" id="IPR011110">
    <property type="entry name" value="Reg_prop"/>
</dbReference>
<dbReference type="EMBL" id="JACIEP010000009">
    <property type="protein sequence ID" value="MBB4036881.1"/>
    <property type="molecule type" value="Genomic_DNA"/>
</dbReference>
<dbReference type="GO" id="GO:0003700">
    <property type="term" value="F:DNA-binding transcription factor activity"/>
    <property type="evidence" value="ECO:0007669"/>
    <property type="project" value="InterPro"/>
</dbReference>
<keyword evidence="1 5" id="KW-0597">Phosphoprotein</keyword>
<reference evidence="10 11" key="1">
    <citation type="submission" date="2020-08" db="EMBL/GenBank/DDBJ databases">
        <title>Genomic Encyclopedia of Type Strains, Phase IV (KMG-IV): sequencing the most valuable type-strain genomes for metagenomic binning, comparative biology and taxonomic classification.</title>
        <authorList>
            <person name="Goeker M."/>
        </authorList>
    </citation>
    <scope>NUCLEOTIDE SEQUENCE [LARGE SCALE GENOMIC DNA]</scope>
    <source>
        <strain evidence="10 11">DSM 104969</strain>
    </source>
</reference>
<evidence type="ECO:0000259" key="9">
    <source>
        <dbReference type="PROSITE" id="PS50110"/>
    </source>
</evidence>
<dbReference type="InterPro" id="IPR011006">
    <property type="entry name" value="CheY-like_superfamily"/>
</dbReference>
<keyword evidence="7" id="KW-0732">Signal</keyword>
<dbReference type="Pfam" id="PF07494">
    <property type="entry name" value="Reg_prop"/>
    <property type="match status" value="2"/>
</dbReference>
<keyword evidence="6" id="KW-0812">Transmembrane</keyword>
<keyword evidence="4" id="KW-0804">Transcription</keyword>
<sequence>MKTRCILTLLITMSIYSCLLANEQDYIFSKIDYQQGLSNSAILCLFQDNAGLMWFGTYDGLNCYDGKGMDVYRSDLSKSKTLINNVITNIQQADNNCLWVSTNIGATRFSLTSRQAVCNYEFDGDYVLHSNKKGNTWALGYNWISYYNTYHRQFVQVPKPNVVMLNADYRAFATDDGDLYMFPYASGDYYRFSLNAFDQDTLTTQLTSTPTAFHPKAIEYIFYQNGVFCFYDSDKDLYLYDISRKSKIYIRNIAEMVQKYGDIRGIVPFYEDIMIAFRTNGLIRLRTSRKYEEEMVNQNARIFSIHNDPNQGILWVGSDGQGVLMYSKKYSIATNLMLSSLSPNLSRQVRSLFTDKYGSLWFGTKGDGLLHVEDYRKGMQASKTEIYSATGKQNATSYVKWNTEFQVYSMTQSRYMNGFWVGTGASGLLYYSFDDKKLHPLTGNLTERFAEIHSIYEDGDSVLYVATSGTGFHKILLDRSNNDIRVKSQKRYHFYHKQQDITLFFSMVPDGDSLFWLGSQQKGLVRFNRKTEEYQVISLHEKLHKSADDILSLHKYRDGQLYVGTTTGLVCLNFKGQKMDASYIGREQGLLNDMIHSILEDDNGLLWLGTNRGLIKFNPKNQFSHAYYYSGGIQIGEFSDDAYYRCPYTGSLFFGGIDGLLYLDKEVAVMPEYSPDILLRRLMIGRTLVNLGDYYTPDGSGLRLHGAKVSFSLSFVVPDYVSRNDVEYSYMLEGYEKEWGTFSSVNEASYAGVPAGDYIFKVRYKKDVFDTEYKTFSILIHILPPWYQTTLAYIIYILLASAIIVYIIFLARKYLRNERMMKKLLKTENQNTSLTANNYRNRELLNNFTLIYQACDQLRAENVPYADRCKKVEQIREAIMSLLFSFDAGKEEIGQLSSIRFSISGRLSLSELSDEVFRVLEKQGVDTSHIHSLISENFSFQVYKNLLRCILYYCYLYISDKSTSDIQVNAVEKDGKMLLSFQSSDNIIGKLYEIFSHKNISFTGVKGADPSFLNEVMQHFILSALEQQSCAVNYTDSDGTSCLVITFEPAVVARQENDKKTVLLLEDKDEMIWLISELLSDEYTIIPVKSIQDAFEEIHKSAPTLFLVDMLMYTDAESTFIEYVNKYRSLLSNTAFVPMLTWKASSSIQQKLILWADSYIVLPYDILFLKEVIYKVIYGKQVPKQIYVEELSDWADSLVCTTTEQADFIRKFLQVIELNLDREDLGSTLVSEQMAMSSRQFYRKFKEISGMPPSDLIKKYRMEKAARLLADESLSIQDVISDVGISSRSYFYKEFTRRFGMTPKDYREQYKRDDA</sequence>
<dbReference type="SUPFAM" id="SSF52172">
    <property type="entry name" value="CheY-like"/>
    <property type="match status" value="1"/>
</dbReference>
<dbReference type="InterPro" id="IPR011047">
    <property type="entry name" value="Quinoprotein_ADH-like_sf"/>
</dbReference>
<gene>
    <name evidence="10" type="ORF">GGR21_002794</name>
</gene>
<accession>A0A840CP68</accession>
<keyword evidence="11" id="KW-1185">Reference proteome</keyword>